<sequence>MDTTTQPSHDACAVCLGELDPTDTTTNPVIRFPHGHTLHLECYRQLRANGIHTCPLCRRPFGRKGGRKGR</sequence>
<dbReference type="Pfam" id="PF13639">
    <property type="entry name" value="zf-RING_2"/>
    <property type="match status" value="1"/>
</dbReference>
<dbReference type="Gene3D" id="3.30.40.10">
    <property type="entry name" value="Zinc/RING finger domain, C3HC4 (zinc finger)"/>
    <property type="match status" value="1"/>
</dbReference>
<accession>A0AAD5SFP6</accession>
<gene>
    <name evidence="3" type="ORF">HK097_004169</name>
</gene>
<reference evidence="3" key="1">
    <citation type="submission" date="2020-05" db="EMBL/GenBank/DDBJ databases">
        <title>Phylogenomic resolution of chytrid fungi.</title>
        <authorList>
            <person name="Stajich J.E."/>
            <person name="Amses K."/>
            <person name="Simmons R."/>
            <person name="Seto K."/>
            <person name="Myers J."/>
            <person name="Bonds A."/>
            <person name="Quandt C.A."/>
            <person name="Barry K."/>
            <person name="Liu P."/>
            <person name="Grigoriev I."/>
            <person name="Longcore J.E."/>
            <person name="James T.Y."/>
        </authorList>
    </citation>
    <scope>NUCLEOTIDE SEQUENCE</scope>
    <source>
        <strain evidence="3">JEL0318</strain>
    </source>
</reference>
<evidence type="ECO:0000313" key="3">
    <source>
        <dbReference type="EMBL" id="KAJ3053491.1"/>
    </source>
</evidence>
<keyword evidence="1" id="KW-0863">Zinc-finger</keyword>
<evidence type="ECO:0000313" key="4">
    <source>
        <dbReference type="Proteomes" id="UP001212841"/>
    </source>
</evidence>
<organism evidence="3 4">
    <name type="scientific">Rhizophlyctis rosea</name>
    <dbReference type="NCBI Taxonomy" id="64517"/>
    <lineage>
        <taxon>Eukaryota</taxon>
        <taxon>Fungi</taxon>
        <taxon>Fungi incertae sedis</taxon>
        <taxon>Chytridiomycota</taxon>
        <taxon>Chytridiomycota incertae sedis</taxon>
        <taxon>Chytridiomycetes</taxon>
        <taxon>Rhizophlyctidales</taxon>
        <taxon>Rhizophlyctidaceae</taxon>
        <taxon>Rhizophlyctis</taxon>
    </lineage>
</organism>
<protein>
    <recommendedName>
        <fullName evidence="2">RING-type domain-containing protein</fullName>
    </recommendedName>
</protein>
<name>A0AAD5SFP6_9FUNG</name>
<dbReference type="SUPFAM" id="SSF57850">
    <property type="entry name" value="RING/U-box"/>
    <property type="match status" value="1"/>
</dbReference>
<dbReference type="InterPro" id="IPR001841">
    <property type="entry name" value="Znf_RING"/>
</dbReference>
<dbReference type="EMBL" id="JADGJD010000203">
    <property type="protein sequence ID" value="KAJ3053491.1"/>
    <property type="molecule type" value="Genomic_DNA"/>
</dbReference>
<keyword evidence="1" id="KW-0479">Metal-binding</keyword>
<dbReference type="InterPro" id="IPR013083">
    <property type="entry name" value="Znf_RING/FYVE/PHD"/>
</dbReference>
<feature type="domain" description="RING-type" evidence="2">
    <location>
        <begin position="12"/>
        <end position="58"/>
    </location>
</feature>
<feature type="non-terminal residue" evidence="3">
    <location>
        <position position="70"/>
    </location>
</feature>
<dbReference type="AlphaFoldDB" id="A0AAD5SFP6"/>
<comment type="caution">
    <text evidence="3">The sequence shown here is derived from an EMBL/GenBank/DDBJ whole genome shotgun (WGS) entry which is preliminary data.</text>
</comment>
<evidence type="ECO:0000256" key="1">
    <source>
        <dbReference type="PROSITE-ProRule" id="PRU00175"/>
    </source>
</evidence>
<dbReference type="GO" id="GO:0008270">
    <property type="term" value="F:zinc ion binding"/>
    <property type="evidence" value="ECO:0007669"/>
    <property type="project" value="UniProtKB-KW"/>
</dbReference>
<dbReference type="Proteomes" id="UP001212841">
    <property type="component" value="Unassembled WGS sequence"/>
</dbReference>
<dbReference type="PROSITE" id="PS50089">
    <property type="entry name" value="ZF_RING_2"/>
    <property type="match status" value="1"/>
</dbReference>
<evidence type="ECO:0000259" key="2">
    <source>
        <dbReference type="PROSITE" id="PS50089"/>
    </source>
</evidence>
<proteinExistence type="predicted"/>
<keyword evidence="1" id="KW-0862">Zinc</keyword>
<keyword evidence="4" id="KW-1185">Reference proteome</keyword>